<dbReference type="RefSeq" id="WP_211366211.1">
    <property type="nucleotide sequence ID" value="NZ_VFPA01000001.1"/>
</dbReference>
<feature type="transmembrane region" description="Helical" evidence="1">
    <location>
        <begin position="67"/>
        <end position="84"/>
    </location>
</feature>
<organism evidence="3 4">
    <name type="scientific">Pseudonocardia kunmingensis</name>
    <dbReference type="NCBI Taxonomy" id="630975"/>
    <lineage>
        <taxon>Bacteria</taxon>
        <taxon>Bacillati</taxon>
        <taxon>Actinomycetota</taxon>
        <taxon>Actinomycetes</taxon>
        <taxon>Pseudonocardiales</taxon>
        <taxon>Pseudonocardiaceae</taxon>
        <taxon>Pseudonocardia</taxon>
    </lineage>
</organism>
<dbReference type="InterPro" id="IPR007349">
    <property type="entry name" value="DUF418"/>
</dbReference>
<reference evidence="3 4" key="1">
    <citation type="submission" date="2019-06" db="EMBL/GenBank/DDBJ databases">
        <title>Sequencing the genomes of 1000 actinobacteria strains.</title>
        <authorList>
            <person name="Klenk H.-P."/>
        </authorList>
    </citation>
    <scope>NUCLEOTIDE SEQUENCE [LARGE SCALE GENOMIC DNA]</scope>
    <source>
        <strain evidence="3 4">DSM 45301</strain>
    </source>
</reference>
<dbReference type="PANTHER" id="PTHR30590">
    <property type="entry name" value="INNER MEMBRANE PROTEIN"/>
    <property type="match status" value="1"/>
</dbReference>
<protein>
    <submittedName>
        <fullName evidence="3">Putative membrane protein YeiB</fullName>
    </submittedName>
</protein>
<evidence type="ECO:0000259" key="2">
    <source>
        <dbReference type="Pfam" id="PF04235"/>
    </source>
</evidence>
<feature type="transmembrane region" description="Helical" evidence="1">
    <location>
        <begin position="342"/>
        <end position="363"/>
    </location>
</feature>
<feature type="transmembrane region" description="Helical" evidence="1">
    <location>
        <begin position="314"/>
        <end position="336"/>
    </location>
</feature>
<feature type="transmembrane region" description="Helical" evidence="1">
    <location>
        <begin position="104"/>
        <end position="119"/>
    </location>
</feature>
<accession>A0A543E0B0</accession>
<evidence type="ECO:0000256" key="1">
    <source>
        <dbReference type="SAM" id="Phobius"/>
    </source>
</evidence>
<evidence type="ECO:0000313" key="4">
    <source>
        <dbReference type="Proteomes" id="UP000315677"/>
    </source>
</evidence>
<dbReference type="PANTHER" id="PTHR30590:SF2">
    <property type="entry name" value="INNER MEMBRANE PROTEIN"/>
    <property type="match status" value="1"/>
</dbReference>
<dbReference type="Pfam" id="PF04235">
    <property type="entry name" value="DUF418"/>
    <property type="match status" value="1"/>
</dbReference>
<feature type="transmembrane region" description="Helical" evidence="1">
    <location>
        <begin position="270"/>
        <end position="293"/>
    </location>
</feature>
<dbReference type="EMBL" id="VFPA01000001">
    <property type="protein sequence ID" value="TQM14919.1"/>
    <property type="molecule type" value="Genomic_DNA"/>
</dbReference>
<keyword evidence="4" id="KW-1185">Reference proteome</keyword>
<evidence type="ECO:0000313" key="3">
    <source>
        <dbReference type="EMBL" id="TQM14919.1"/>
    </source>
</evidence>
<sequence length="385" mass="40153">MTGAVTGPTTTRKLAPDLARGVMLLLIAMAYAGVYAGVGFGEVRPEGLGVPDTVARFVTVLVLDNRAFPMFAILYGYGLAWMVARQRRAGAAEGEIRRLLRRRSLLLIAFGAVHALLVFPGEILTSYGLAGLVVGWLLFRPDRTIRKALVLLALGYVVTVGLAMTGMWAAGPAAQFALPGYSSAADWTTRLAGVIFSPLLIALAYPLFLLVVLGFAAGRRGLLDDPRAHRPLLRRIAVGGIAVSLLGALPAALIGAGAVALGVVPTGLLLALQVLTGVCGGAGYAAAFALLALRLEDRPGPLTRAVAAVGQRSLTFYLFDSVLVALVLHTGLLGLGAHVDSVGALTVALGVWLLAVALAAWLARTGRPGPADALMRRLVYRRDAA</sequence>
<comment type="caution">
    <text evidence="3">The sequence shown here is derived from an EMBL/GenBank/DDBJ whole genome shotgun (WGS) entry which is preliminary data.</text>
</comment>
<feature type="transmembrane region" description="Helical" evidence="1">
    <location>
        <begin position="191"/>
        <end position="215"/>
    </location>
</feature>
<feature type="transmembrane region" description="Helical" evidence="1">
    <location>
        <begin position="125"/>
        <end position="141"/>
    </location>
</feature>
<dbReference type="AlphaFoldDB" id="A0A543E0B0"/>
<feature type="transmembrane region" description="Helical" evidence="1">
    <location>
        <begin position="148"/>
        <end position="171"/>
    </location>
</feature>
<feature type="transmembrane region" description="Helical" evidence="1">
    <location>
        <begin position="21"/>
        <end position="41"/>
    </location>
</feature>
<keyword evidence="1" id="KW-1133">Transmembrane helix</keyword>
<feature type="transmembrane region" description="Helical" evidence="1">
    <location>
        <begin position="236"/>
        <end position="264"/>
    </location>
</feature>
<name>A0A543E0B0_9PSEU</name>
<keyword evidence="1" id="KW-0472">Membrane</keyword>
<feature type="domain" description="DUF418" evidence="2">
    <location>
        <begin position="217"/>
        <end position="381"/>
    </location>
</feature>
<keyword evidence="1" id="KW-0812">Transmembrane</keyword>
<dbReference type="Proteomes" id="UP000315677">
    <property type="component" value="Unassembled WGS sequence"/>
</dbReference>
<proteinExistence type="predicted"/>
<gene>
    <name evidence="3" type="ORF">FB558_1698</name>
</gene>
<dbReference type="InterPro" id="IPR052529">
    <property type="entry name" value="Bact_Transport_Assoc"/>
</dbReference>